<sequence length="87" mass="10167">MCTVFSTHESMLSTPRSHRVRCLFMDKQFVERLISLISFPEAVTKSSEAVWPEHFSARVTQVKNKLQSRLVFRKTDLQRIRSLIELG</sequence>
<accession>A0A8H7YX59</accession>
<reference evidence="1 2" key="1">
    <citation type="submission" date="2021-01" db="EMBL/GenBank/DDBJ databases">
        <title>Chromosome-level genome assembly of a human fungal pathogen reveals clustering of transcriptionally co-regulated genes.</title>
        <authorList>
            <person name="Voorhies M."/>
            <person name="Cohen S."/>
            <person name="Shea T.P."/>
            <person name="Petrus S."/>
            <person name="Munoz J.F."/>
            <person name="Poplawski S."/>
            <person name="Goldman W.E."/>
            <person name="Michael T."/>
            <person name="Cuomo C.A."/>
            <person name="Sil A."/>
            <person name="Beyhan S."/>
        </authorList>
    </citation>
    <scope>NUCLEOTIDE SEQUENCE [LARGE SCALE GENOMIC DNA]</scope>
    <source>
        <strain evidence="1 2">G184AR</strain>
    </source>
</reference>
<dbReference type="Proteomes" id="UP000670092">
    <property type="component" value="Unassembled WGS sequence"/>
</dbReference>
<gene>
    <name evidence="1" type="ORF">I7I52_08980</name>
</gene>
<evidence type="ECO:0000313" key="2">
    <source>
        <dbReference type="Proteomes" id="UP000670092"/>
    </source>
</evidence>
<dbReference type="VEuPathDB" id="FungiDB:I7I52_08980"/>
<dbReference type="EMBL" id="JAEVHI010000002">
    <property type="protein sequence ID" value="KAG5298866.1"/>
    <property type="molecule type" value="Genomic_DNA"/>
</dbReference>
<comment type="caution">
    <text evidence="1">The sequence shown here is derived from an EMBL/GenBank/DDBJ whole genome shotgun (WGS) entry which is preliminary data.</text>
</comment>
<protein>
    <submittedName>
        <fullName evidence="1">Uncharacterized protein</fullName>
    </submittedName>
</protein>
<organism evidence="1 2">
    <name type="scientific">Ajellomyces capsulatus</name>
    <name type="common">Darling's disease fungus</name>
    <name type="synonym">Histoplasma capsulatum</name>
    <dbReference type="NCBI Taxonomy" id="5037"/>
    <lineage>
        <taxon>Eukaryota</taxon>
        <taxon>Fungi</taxon>
        <taxon>Dikarya</taxon>
        <taxon>Ascomycota</taxon>
        <taxon>Pezizomycotina</taxon>
        <taxon>Eurotiomycetes</taxon>
        <taxon>Eurotiomycetidae</taxon>
        <taxon>Onygenales</taxon>
        <taxon>Ajellomycetaceae</taxon>
        <taxon>Histoplasma</taxon>
    </lineage>
</organism>
<dbReference type="AlphaFoldDB" id="A0A8H7YX59"/>
<name>A0A8H7YX59_AJECA</name>
<proteinExistence type="predicted"/>
<evidence type="ECO:0000313" key="1">
    <source>
        <dbReference type="EMBL" id="KAG5298866.1"/>
    </source>
</evidence>